<evidence type="ECO:0000313" key="7">
    <source>
        <dbReference type="EMBL" id="MEB3368923.1"/>
    </source>
</evidence>
<accession>A0ABU6ABQ6</accession>
<evidence type="ECO:0000256" key="2">
    <source>
        <dbReference type="ARBA" id="ARBA00022723"/>
    </source>
</evidence>
<evidence type="ECO:0000256" key="4">
    <source>
        <dbReference type="ARBA" id="ARBA00023002"/>
    </source>
</evidence>
<keyword evidence="3 5" id="KW-0862">Zinc</keyword>
<dbReference type="Pfam" id="PF08240">
    <property type="entry name" value="ADH_N"/>
    <property type="match status" value="1"/>
</dbReference>
<evidence type="ECO:0000256" key="1">
    <source>
        <dbReference type="ARBA" id="ARBA00001947"/>
    </source>
</evidence>
<dbReference type="Proteomes" id="UP001327093">
    <property type="component" value="Unassembled WGS sequence"/>
</dbReference>
<keyword evidence="4" id="KW-0560">Oxidoreductase</keyword>
<dbReference type="Pfam" id="PF00107">
    <property type="entry name" value="ADH_zinc_N"/>
    <property type="match status" value="1"/>
</dbReference>
<comment type="caution">
    <text evidence="7">The sequence shown here is derived from an EMBL/GenBank/DDBJ whole genome shotgun (WGS) entry which is preliminary data.</text>
</comment>
<dbReference type="PROSITE" id="PS00059">
    <property type="entry name" value="ADH_ZINC"/>
    <property type="match status" value="1"/>
</dbReference>
<name>A0ABU6ABQ6_9PSEU</name>
<organism evidence="7 8">
    <name type="scientific">Saccharopolyspora mangrovi</name>
    <dbReference type="NCBI Taxonomy" id="3082379"/>
    <lineage>
        <taxon>Bacteria</taxon>
        <taxon>Bacillati</taxon>
        <taxon>Actinomycetota</taxon>
        <taxon>Actinomycetes</taxon>
        <taxon>Pseudonocardiales</taxon>
        <taxon>Pseudonocardiaceae</taxon>
        <taxon>Saccharopolyspora</taxon>
    </lineage>
</organism>
<evidence type="ECO:0000313" key="8">
    <source>
        <dbReference type="Proteomes" id="UP001327093"/>
    </source>
</evidence>
<dbReference type="Gene3D" id="3.40.50.720">
    <property type="entry name" value="NAD(P)-binding Rossmann-like Domain"/>
    <property type="match status" value="1"/>
</dbReference>
<dbReference type="InterPro" id="IPR036291">
    <property type="entry name" value="NAD(P)-bd_dom_sf"/>
</dbReference>
<dbReference type="PANTHER" id="PTHR43401:SF5">
    <property type="entry name" value="ALCOHOL DEHYDROGENASE-RELATED"/>
    <property type="match status" value="1"/>
</dbReference>
<dbReference type="InterPro" id="IPR013154">
    <property type="entry name" value="ADH-like_N"/>
</dbReference>
<proteinExistence type="inferred from homology"/>
<reference evidence="7 8" key="1">
    <citation type="submission" date="2023-10" db="EMBL/GenBank/DDBJ databases">
        <title>Saccharopolyspora sp. nov., isolated from mangrove soil.</title>
        <authorList>
            <person name="Lu Y."/>
            <person name="Liu W."/>
        </authorList>
    </citation>
    <scope>NUCLEOTIDE SEQUENCE [LARGE SCALE GENOMIC DNA]</scope>
    <source>
        <strain evidence="7 8">S2-29</strain>
    </source>
</reference>
<comment type="cofactor">
    <cofactor evidence="1 5">
        <name>Zn(2+)</name>
        <dbReference type="ChEBI" id="CHEBI:29105"/>
    </cofactor>
</comment>
<keyword evidence="8" id="KW-1185">Reference proteome</keyword>
<evidence type="ECO:0000259" key="6">
    <source>
        <dbReference type="SMART" id="SM00829"/>
    </source>
</evidence>
<dbReference type="SMART" id="SM00829">
    <property type="entry name" value="PKS_ER"/>
    <property type="match status" value="1"/>
</dbReference>
<dbReference type="SUPFAM" id="SSF50129">
    <property type="entry name" value="GroES-like"/>
    <property type="match status" value="1"/>
</dbReference>
<dbReference type="InterPro" id="IPR011032">
    <property type="entry name" value="GroES-like_sf"/>
</dbReference>
<keyword evidence="2 5" id="KW-0479">Metal-binding</keyword>
<dbReference type="RefSeq" id="WP_324266419.1">
    <property type="nucleotide sequence ID" value="NZ_JAWLNX010000010.1"/>
</dbReference>
<feature type="domain" description="Enoyl reductase (ER)" evidence="6">
    <location>
        <begin position="12"/>
        <end position="331"/>
    </location>
</feature>
<dbReference type="InterPro" id="IPR020843">
    <property type="entry name" value="ER"/>
</dbReference>
<gene>
    <name evidence="7" type="ORF">R4I43_16060</name>
</gene>
<dbReference type="InterPro" id="IPR002328">
    <property type="entry name" value="ADH_Zn_CS"/>
</dbReference>
<dbReference type="Gene3D" id="3.90.180.10">
    <property type="entry name" value="Medium-chain alcohol dehydrogenases, catalytic domain"/>
    <property type="match status" value="1"/>
</dbReference>
<dbReference type="InterPro" id="IPR013149">
    <property type="entry name" value="ADH-like_C"/>
</dbReference>
<sequence>MNGLSVVIPEPGDLRLVPTEAQAPGPGEALVKVAHSGICGSDRDVYTGTRPSGFVRYPVTPGHEWSGTVEAVGDDVDPALVGKPVVGEGFRNCQVCPACRRGDANLCAADYDETGFTRPGAWSSFLTLPARLLHVLPDGADLRAAAVLEPAACAAAACLKLAVSPGERVAVIGGGSLGLLSAQLLAASSPAELTLVHSRPGREELAAACGATSYVTSPQAEELTGRFDAVIEAAGASGCADLATRLVRRGGRVALTGIPERDEQPLSSAHLVLSEVTVHTVFGASPRAWNHAVRAFAAGVLQPEKLISRQFSITEAAEALRVLSTERDDVVKILLGP</sequence>
<dbReference type="InterPro" id="IPR050129">
    <property type="entry name" value="Zn_alcohol_dh"/>
</dbReference>
<dbReference type="SUPFAM" id="SSF51735">
    <property type="entry name" value="NAD(P)-binding Rossmann-fold domains"/>
    <property type="match status" value="1"/>
</dbReference>
<comment type="similarity">
    <text evidence="5">Belongs to the zinc-containing alcohol dehydrogenase family.</text>
</comment>
<evidence type="ECO:0000256" key="3">
    <source>
        <dbReference type="ARBA" id="ARBA00022833"/>
    </source>
</evidence>
<evidence type="ECO:0000256" key="5">
    <source>
        <dbReference type="RuleBase" id="RU361277"/>
    </source>
</evidence>
<protein>
    <submittedName>
        <fullName evidence="7">Alcohol dehydrogenase catalytic domain-containing protein</fullName>
    </submittedName>
</protein>
<dbReference type="PANTHER" id="PTHR43401">
    <property type="entry name" value="L-THREONINE 3-DEHYDROGENASE"/>
    <property type="match status" value="1"/>
</dbReference>
<dbReference type="EMBL" id="JAWLNX010000010">
    <property type="protein sequence ID" value="MEB3368923.1"/>
    <property type="molecule type" value="Genomic_DNA"/>
</dbReference>